<feature type="domain" description="SnoaL-like" evidence="1">
    <location>
        <begin position="20"/>
        <end position="124"/>
    </location>
</feature>
<dbReference type="AlphaFoldDB" id="A0A0K1ZG68"/>
<name>A0A0K1ZG68_RALSL</name>
<dbReference type="EMBL" id="LN899821">
    <property type="protein sequence ID" value="CUV17636.1"/>
    <property type="molecule type" value="Genomic_DNA"/>
</dbReference>
<dbReference type="Proteomes" id="UP000262427">
    <property type="component" value="Chromosome MP"/>
</dbReference>
<evidence type="ECO:0000313" key="6">
    <source>
        <dbReference type="Proteomes" id="UP000262427"/>
    </source>
</evidence>
<dbReference type="InterPro" id="IPR032710">
    <property type="entry name" value="NTF2-like_dom_sf"/>
</dbReference>
<evidence type="ECO:0000313" key="2">
    <source>
        <dbReference type="EMBL" id="AYA49501.1"/>
    </source>
</evidence>
<protein>
    <submittedName>
        <fullName evidence="2">Nuclear transport factor 2 family protein</fullName>
    </submittedName>
</protein>
<evidence type="ECO:0000313" key="4">
    <source>
        <dbReference type="EMBL" id="CUV31072.1"/>
    </source>
</evidence>
<dbReference type="Pfam" id="PF12680">
    <property type="entry name" value="SnoaL_2"/>
    <property type="match status" value="1"/>
</dbReference>
<reference evidence="3" key="1">
    <citation type="submission" date="2015-10" db="EMBL/GenBank/DDBJ databases">
        <authorList>
            <person name="Gilbert D.G."/>
        </authorList>
    </citation>
    <scope>NUCLEOTIDE SEQUENCE</scope>
    <source>
        <strain evidence="3">Phyl III-seqv23</strain>
    </source>
</reference>
<dbReference type="InterPro" id="IPR037401">
    <property type="entry name" value="SnoaL-like"/>
</dbReference>
<dbReference type="PATRIC" id="fig|305.107.peg.2959"/>
<reference evidence="6" key="3">
    <citation type="submission" date="2018-01" db="EMBL/GenBank/DDBJ databases">
        <title>Raltonia solanacearum P824 infects blueberry.</title>
        <authorList>
            <person name="Bocsanczy A.M."/>
            <person name="Norman D.J."/>
        </authorList>
    </citation>
    <scope>NUCLEOTIDE SEQUENCE [LARGE SCALE GENOMIC DNA]</scope>
    <source>
        <strain evidence="6">P824</strain>
    </source>
</reference>
<evidence type="ECO:0000313" key="5">
    <source>
        <dbReference type="EMBL" id="CUV44014.1"/>
    </source>
</evidence>
<dbReference type="Gene3D" id="3.10.450.50">
    <property type="match status" value="1"/>
</dbReference>
<reference evidence="2" key="2">
    <citation type="submission" date="2018-01" db="EMBL/GenBank/DDBJ databases">
        <title>Ralstonia pseudosolanacearum P824 infects blueberry.</title>
        <authorList>
            <person name="Bocsanczy A.M."/>
            <person name="Norman D.J."/>
        </authorList>
    </citation>
    <scope>NUCLEOTIDE SEQUENCE</scope>
    <source>
        <strain evidence="2">P824</strain>
    </source>
</reference>
<dbReference type="EMBL" id="CP025742">
    <property type="protein sequence ID" value="AYA49501.1"/>
    <property type="molecule type" value="Genomic_DNA"/>
</dbReference>
<proteinExistence type="predicted"/>
<evidence type="ECO:0000313" key="3">
    <source>
        <dbReference type="EMBL" id="CUV17636.1"/>
    </source>
</evidence>
<organism evidence="3">
    <name type="scientific">Ralstonia solanacearum</name>
    <name type="common">Pseudomonas solanacearum</name>
    <dbReference type="NCBI Taxonomy" id="305"/>
    <lineage>
        <taxon>Bacteria</taxon>
        <taxon>Pseudomonadati</taxon>
        <taxon>Pseudomonadota</taxon>
        <taxon>Betaproteobacteria</taxon>
        <taxon>Burkholderiales</taxon>
        <taxon>Burkholderiaceae</taxon>
        <taxon>Ralstonia</taxon>
        <taxon>Ralstonia solanacearum species complex</taxon>
    </lineage>
</organism>
<dbReference type="EMBL" id="LN899827">
    <property type="protein sequence ID" value="CUV44014.1"/>
    <property type="molecule type" value="Genomic_DNA"/>
</dbReference>
<accession>A0A0K1ZG68</accession>
<sequence length="137" mass="15718">MTEAAIENHPIDALTQRRVDHIVEVFNTLDIDAIVALFSEDVVVTYADRPLLRGREALRAFIAPRYADLVDYRLSKRIRMEQGAWVGIEGEAQYRLASEGADGSRYRTRLFEFLQFRDDLISRWDYVGNTSPVPAAR</sequence>
<gene>
    <name evidence="3" type="ORF">PSS4_v1_360046</name>
    <name evidence="2" type="ORF">RSP824_24465</name>
    <name evidence="4" type="ORF">RUN1985_v1_800006</name>
    <name evidence="5" type="ORF">TO10_v1_120133</name>
</gene>
<evidence type="ECO:0000259" key="1">
    <source>
        <dbReference type="Pfam" id="PF12680"/>
    </source>
</evidence>
<dbReference type="EMBL" id="LN899824">
    <property type="protein sequence ID" value="CUV31072.1"/>
    <property type="molecule type" value="Genomic_DNA"/>
</dbReference>
<dbReference type="SUPFAM" id="SSF54427">
    <property type="entry name" value="NTF2-like"/>
    <property type="match status" value="1"/>
</dbReference>